<keyword evidence="7 9" id="KW-0472">Membrane</keyword>
<dbReference type="EMBL" id="QMKO01001957">
    <property type="protein sequence ID" value="RTG85534.1"/>
    <property type="molecule type" value="Genomic_DNA"/>
</dbReference>
<dbReference type="CDD" id="cd11304">
    <property type="entry name" value="Cadherin_repeat"/>
    <property type="match status" value="2"/>
</dbReference>
<comment type="caution">
    <text evidence="11">The sequence shown here is derived from an EMBL/GenBank/DDBJ whole genome shotgun (WGS) entry which is preliminary data.</text>
</comment>
<dbReference type="GO" id="GO:0007156">
    <property type="term" value="P:homophilic cell adhesion via plasma membrane adhesion molecules"/>
    <property type="evidence" value="ECO:0007669"/>
    <property type="project" value="InterPro"/>
</dbReference>
<keyword evidence="3" id="KW-0732">Signal</keyword>
<dbReference type="PANTHER" id="PTHR24026:SF133">
    <property type="entry name" value="CADHERIN-RELATED FAMILY MEMBER 2"/>
    <property type="match status" value="1"/>
</dbReference>
<organism evidence="11 12">
    <name type="scientific">Schistosoma bovis</name>
    <name type="common">Blood fluke</name>
    <dbReference type="NCBI Taxonomy" id="6184"/>
    <lineage>
        <taxon>Eukaryota</taxon>
        <taxon>Metazoa</taxon>
        <taxon>Spiralia</taxon>
        <taxon>Lophotrochozoa</taxon>
        <taxon>Platyhelminthes</taxon>
        <taxon>Trematoda</taxon>
        <taxon>Digenea</taxon>
        <taxon>Strigeidida</taxon>
        <taxon>Schistosomatoidea</taxon>
        <taxon>Schistosomatidae</taxon>
        <taxon>Schistosoma</taxon>
    </lineage>
</organism>
<dbReference type="PRINTS" id="PR00205">
    <property type="entry name" value="CADHERIN"/>
</dbReference>
<dbReference type="Pfam" id="PF00028">
    <property type="entry name" value="Cadherin"/>
    <property type="match status" value="2"/>
</dbReference>
<evidence type="ECO:0000256" key="2">
    <source>
        <dbReference type="ARBA" id="ARBA00022692"/>
    </source>
</evidence>
<keyword evidence="12" id="KW-1185">Reference proteome</keyword>
<keyword evidence="6 9" id="KW-1133">Transmembrane helix</keyword>
<sequence>MYLASCLIPQINLPKHDLIAKNERSHLFMFDVQNKSENREHLSKLLLYCNIMSNIKISVSETNDIGLLIGEVTALDPDLGLNGELNYSIHWPPGQGPNPFEVNEKGELITRMPLDRENQPEGYHFIVNAYDNGEPRLSGSTHVEIALIDINDCHPIFTQVNYHFSLDEELEMNYTIESYVIGQVKATDCDIGLNAQLIYSLDTAIDYKMDHPFQVTKDGYVKTTKSIDRETHPAFLLQVLATDNPQTPEKQLTATAQVHITILDINDNEPIFQRPPFDNGTNEGTIPLIILATDMGLIPKTTTTTIYIKISDKPTNIFRLSTINQYDSSNEQLSTTFLTYFNMDTNKFIIICIILITFIICTVLISVIFTISRNNNNNSCNVFNHKATVTTKPITAYNENTHSYHTNLVEKSPPDIINVTLPSKSINYPFDCIDVVNTFERNNNNYLPTFYEQTTSMTLPYTFHETDLRFYDQLMPTNEELLNGTNPIEHSRYCDTISNLPISFINNNDSIHNMNNNNNFPSILHSKDDSLQYPFTSNQFTYGNF</sequence>
<reference evidence="11 12" key="1">
    <citation type="journal article" date="2019" name="PLoS Pathog.">
        <title>Genome sequence of the bovine parasite Schistosoma bovis Tanzania.</title>
        <authorList>
            <person name="Oey H."/>
            <person name="Zakrzewski M."/>
            <person name="Gobert G."/>
            <person name="Gravermann K."/>
            <person name="Stoye J."/>
            <person name="Jones M."/>
            <person name="Mcmanus D."/>
            <person name="Krause L."/>
        </authorList>
    </citation>
    <scope>NUCLEOTIDE SEQUENCE [LARGE SCALE GENOMIC DNA]</scope>
    <source>
        <strain evidence="11 12">TAN1997</strain>
    </source>
</reference>
<evidence type="ECO:0000256" key="5">
    <source>
        <dbReference type="ARBA" id="ARBA00022837"/>
    </source>
</evidence>
<keyword evidence="4" id="KW-0677">Repeat</keyword>
<evidence type="ECO:0000256" key="8">
    <source>
        <dbReference type="PROSITE-ProRule" id="PRU00043"/>
    </source>
</evidence>
<dbReference type="FunFam" id="2.60.40.60:FF:000033">
    <property type="entry name" value="FAT atypical cadherin 1"/>
    <property type="match status" value="1"/>
</dbReference>
<dbReference type="AlphaFoldDB" id="A0A430QD02"/>
<gene>
    <name evidence="11" type="ORF">DC041_0006405</name>
</gene>
<dbReference type="GO" id="GO:0005886">
    <property type="term" value="C:plasma membrane"/>
    <property type="evidence" value="ECO:0007669"/>
    <property type="project" value="InterPro"/>
</dbReference>
<dbReference type="Proteomes" id="UP000290809">
    <property type="component" value="Unassembled WGS sequence"/>
</dbReference>
<protein>
    <recommendedName>
        <fullName evidence="10">Cadherin domain-containing protein</fullName>
    </recommendedName>
</protein>
<feature type="domain" description="Cadherin" evidence="10">
    <location>
        <begin position="51"/>
        <end position="157"/>
    </location>
</feature>
<evidence type="ECO:0000256" key="1">
    <source>
        <dbReference type="ARBA" id="ARBA00004167"/>
    </source>
</evidence>
<evidence type="ECO:0000313" key="11">
    <source>
        <dbReference type="EMBL" id="RTG85534.1"/>
    </source>
</evidence>
<proteinExistence type="predicted"/>
<feature type="domain" description="Cadherin" evidence="10">
    <location>
        <begin position="158"/>
        <end position="272"/>
    </location>
</feature>
<evidence type="ECO:0000256" key="4">
    <source>
        <dbReference type="ARBA" id="ARBA00022737"/>
    </source>
</evidence>
<dbReference type="PANTHER" id="PTHR24026">
    <property type="entry name" value="FAT ATYPICAL CADHERIN-RELATED"/>
    <property type="match status" value="1"/>
</dbReference>
<dbReference type="InterPro" id="IPR015919">
    <property type="entry name" value="Cadherin-like_sf"/>
</dbReference>
<keyword evidence="5 8" id="KW-0106">Calcium</keyword>
<evidence type="ECO:0000313" key="12">
    <source>
        <dbReference type="Proteomes" id="UP000290809"/>
    </source>
</evidence>
<accession>A0A430QD02</accession>
<evidence type="ECO:0000259" key="10">
    <source>
        <dbReference type="PROSITE" id="PS50268"/>
    </source>
</evidence>
<evidence type="ECO:0000256" key="6">
    <source>
        <dbReference type="ARBA" id="ARBA00022989"/>
    </source>
</evidence>
<keyword evidence="2 9" id="KW-0812">Transmembrane</keyword>
<dbReference type="SMART" id="SM00112">
    <property type="entry name" value="CA"/>
    <property type="match status" value="2"/>
</dbReference>
<name>A0A430QD02_SCHBO</name>
<dbReference type="InterPro" id="IPR002126">
    <property type="entry name" value="Cadherin-like_dom"/>
</dbReference>
<feature type="transmembrane region" description="Helical" evidence="9">
    <location>
        <begin position="348"/>
        <end position="371"/>
    </location>
</feature>
<dbReference type="FunFam" id="2.60.40.60:FF:000015">
    <property type="entry name" value="FAT atypical cadherin 1"/>
    <property type="match status" value="1"/>
</dbReference>
<evidence type="ECO:0000256" key="3">
    <source>
        <dbReference type="ARBA" id="ARBA00022729"/>
    </source>
</evidence>
<dbReference type="STRING" id="6184.A0A430QD02"/>
<dbReference type="SUPFAM" id="SSF49313">
    <property type="entry name" value="Cadherin-like"/>
    <property type="match status" value="2"/>
</dbReference>
<dbReference type="Gene3D" id="2.60.40.60">
    <property type="entry name" value="Cadherins"/>
    <property type="match status" value="2"/>
</dbReference>
<evidence type="ECO:0000256" key="7">
    <source>
        <dbReference type="ARBA" id="ARBA00023136"/>
    </source>
</evidence>
<evidence type="ECO:0000256" key="9">
    <source>
        <dbReference type="SAM" id="Phobius"/>
    </source>
</evidence>
<dbReference type="PROSITE" id="PS00232">
    <property type="entry name" value="CADHERIN_1"/>
    <property type="match status" value="1"/>
</dbReference>
<comment type="subcellular location">
    <subcellularLocation>
        <location evidence="1">Membrane</location>
        <topology evidence="1">Single-pass membrane protein</topology>
    </subcellularLocation>
</comment>
<dbReference type="InterPro" id="IPR020894">
    <property type="entry name" value="Cadherin_CS"/>
</dbReference>
<dbReference type="PROSITE" id="PS50268">
    <property type="entry name" value="CADHERIN_2"/>
    <property type="match status" value="2"/>
</dbReference>
<dbReference type="GO" id="GO:0005509">
    <property type="term" value="F:calcium ion binding"/>
    <property type="evidence" value="ECO:0007669"/>
    <property type="project" value="UniProtKB-UniRule"/>
</dbReference>